<dbReference type="Gene3D" id="3.30.450.20">
    <property type="entry name" value="PAS domain"/>
    <property type="match status" value="1"/>
</dbReference>
<feature type="transmembrane region" description="Helical" evidence="10">
    <location>
        <begin position="473"/>
        <end position="491"/>
    </location>
</feature>
<evidence type="ECO:0000313" key="14">
    <source>
        <dbReference type="Proteomes" id="UP001165065"/>
    </source>
</evidence>
<proteinExistence type="predicted"/>
<keyword evidence="5 10" id="KW-0472">Membrane</keyword>
<dbReference type="CDD" id="cd12913">
    <property type="entry name" value="PDC1_MCP_like"/>
    <property type="match status" value="1"/>
</dbReference>
<evidence type="ECO:0000256" key="6">
    <source>
        <dbReference type="ARBA" id="ARBA00023170"/>
    </source>
</evidence>
<feature type="transmembrane region" description="Helical" evidence="10">
    <location>
        <begin position="608"/>
        <end position="631"/>
    </location>
</feature>
<keyword evidence="11" id="KW-0732">Signal</keyword>
<dbReference type="Pfam" id="PF00003">
    <property type="entry name" value="7tm_3"/>
    <property type="match status" value="1"/>
</dbReference>
<evidence type="ECO:0000256" key="1">
    <source>
        <dbReference type="ARBA" id="ARBA00004141"/>
    </source>
</evidence>
<feature type="transmembrane region" description="Helical" evidence="10">
    <location>
        <begin position="441"/>
        <end position="461"/>
    </location>
</feature>
<feature type="region of interest" description="Disordered" evidence="9">
    <location>
        <begin position="707"/>
        <end position="762"/>
    </location>
</feature>
<keyword evidence="6" id="KW-0675">Receptor</keyword>
<feature type="compositionally biased region" description="Low complexity" evidence="9">
    <location>
        <begin position="716"/>
        <end position="729"/>
    </location>
</feature>
<keyword evidence="3 10" id="KW-1133">Transmembrane helix</keyword>
<evidence type="ECO:0000256" key="10">
    <source>
        <dbReference type="SAM" id="Phobius"/>
    </source>
</evidence>
<dbReference type="GO" id="GO:0007214">
    <property type="term" value="P:gamma-aminobutyric acid signaling pathway"/>
    <property type="evidence" value="ECO:0007669"/>
    <property type="project" value="TreeGrafter"/>
</dbReference>
<protein>
    <recommendedName>
        <fullName evidence="12">G-protein coupled receptors family 3 profile domain-containing protein</fullName>
    </recommendedName>
</protein>
<gene>
    <name evidence="13" type="ORF">TrCOL_g2207</name>
</gene>
<feature type="transmembrane region" description="Helical" evidence="10">
    <location>
        <begin position="576"/>
        <end position="596"/>
    </location>
</feature>
<dbReference type="EMBL" id="BRYA01000001">
    <property type="protein sequence ID" value="GMI30538.1"/>
    <property type="molecule type" value="Genomic_DNA"/>
</dbReference>
<name>A0A9W7L523_9STRA</name>
<dbReference type="AlphaFoldDB" id="A0A9W7L523"/>
<feature type="domain" description="G-protein coupled receptors family 3 profile" evidence="12">
    <location>
        <begin position="416"/>
        <end position="668"/>
    </location>
</feature>
<evidence type="ECO:0000256" key="9">
    <source>
        <dbReference type="SAM" id="MobiDB-lite"/>
    </source>
</evidence>
<feature type="signal peptide" evidence="11">
    <location>
        <begin position="1"/>
        <end position="42"/>
    </location>
</feature>
<organism evidence="13 14">
    <name type="scientific">Triparma columacea</name>
    <dbReference type="NCBI Taxonomy" id="722753"/>
    <lineage>
        <taxon>Eukaryota</taxon>
        <taxon>Sar</taxon>
        <taxon>Stramenopiles</taxon>
        <taxon>Ochrophyta</taxon>
        <taxon>Bolidophyceae</taxon>
        <taxon>Parmales</taxon>
        <taxon>Triparmaceae</taxon>
        <taxon>Triparma</taxon>
    </lineage>
</organism>
<evidence type="ECO:0000259" key="12">
    <source>
        <dbReference type="PROSITE" id="PS50259"/>
    </source>
</evidence>
<dbReference type="InterPro" id="IPR002455">
    <property type="entry name" value="GPCR3_GABA-B"/>
</dbReference>
<dbReference type="PROSITE" id="PS50259">
    <property type="entry name" value="G_PROTEIN_RECEP_F3_4"/>
    <property type="match status" value="1"/>
</dbReference>
<dbReference type="Proteomes" id="UP001165065">
    <property type="component" value="Unassembled WGS sequence"/>
</dbReference>
<evidence type="ECO:0000256" key="8">
    <source>
        <dbReference type="ARBA" id="ARBA00023224"/>
    </source>
</evidence>
<dbReference type="PANTHER" id="PTHR10519">
    <property type="entry name" value="GABA-B RECEPTOR"/>
    <property type="match status" value="1"/>
</dbReference>
<keyword evidence="7" id="KW-0325">Glycoprotein</keyword>
<dbReference type="GO" id="GO:0004965">
    <property type="term" value="F:G protein-coupled GABA receptor activity"/>
    <property type="evidence" value="ECO:0007669"/>
    <property type="project" value="InterPro"/>
</dbReference>
<feature type="transmembrane region" description="Helical" evidence="10">
    <location>
        <begin position="512"/>
        <end position="536"/>
    </location>
</feature>
<feature type="transmembrane region" description="Helical" evidence="10">
    <location>
        <begin position="407"/>
        <end position="429"/>
    </location>
</feature>
<sequence>MDKDNRTASVQCRKLPLTPNRRSFNQFFLLLLLLLIVPFLEGASIELTPDFVDNLLDKPVFPLTQFSSSWKTSGFCDTSSSASPEDASIEVIKRLMFSQMRTFPELSLVYAGFEDDGFYGYTRNTSTAALEYTVRDPADASKTVFNIEIDNITSLEPTPRVVQSSFAPYSPTIRPWYKHFIEKATANQTLDKELPPYWSPIYVFAEKGMPLGMTLSNPIYKDGDPTAPIVGVLGVDFRLVRLSNHMKEIFGSRIVTYEDRKQSASVAFIVEEASHDIVAASHFSSSTFYDGERRVTGSTSLDPIISSITKFLTSHENPKTRDTFISHPYNISSSSEEYSMAVRKSFSISNHFIEEINEFKDISVMFWEPKIGDNKPKWIVIVTSDTQNKPSFISMEHGAASKRDYEFILTVIYTTMILSLIFLIFTIVCRNTNVIKLSQPTFLALLPVGGIAMALSLYTFLGMPNETQCVLRFGLLNVCFTFTFSCFLWKVHRAWKVAKAVRYMKKIKFTNADVYIYIFSVTGVDVVFTLLSAAVWPNRPEYAFVPSEFGSTHHLLTENYNCYSDSNILTTFGDPFMFLSCLLKVFLIGFGCLLCYRTKSFSGNYAESTALLFTIYTIAISALVLLFSGFVEKRMQLKIYSGAVVFNTCFPLMFMFLPRIIRLGVHGDITHAELMERTQKMRLKAGAAKKFASGASSTLELKRTSQFQKFSDKRPSVSPARPSASQRASGYGGAISQAFNSKGKSSTPTGPKRASVARRRGSSVFSMNNVAMSSDPDEMLESILKNRKGGVEDGGGEKGNDEVHNKVQFSARAAAAATAEKNIELEADTQI</sequence>
<feature type="chain" id="PRO_5040937271" description="G-protein coupled receptors family 3 profile domain-containing protein" evidence="11">
    <location>
        <begin position="43"/>
        <end position="831"/>
    </location>
</feature>
<keyword evidence="4" id="KW-0297">G-protein coupled receptor</keyword>
<keyword evidence="14" id="KW-1185">Reference proteome</keyword>
<evidence type="ECO:0000256" key="11">
    <source>
        <dbReference type="SAM" id="SignalP"/>
    </source>
</evidence>
<reference evidence="14" key="1">
    <citation type="journal article" date="2023" name="Commun. Biol.">
        <title>Genome analysis of Parmales, the sister group of diatoms, reveals the evolutionary specialization of diatoms from phago-mixotrophs to photoautotrophs.</title>
        <authorList>
            <person name="Ban H."/>
            <person name="Sato S."/>
            <person name="Yoshikawa S."/>
            <person name="Yamada K."/>
            <person name="Nakamura Y."/>
            <person name="Ichinomiya M."/>
            <person name="Sato N."/>
            <person name="Blanc-Mathieu R."/>
            <person name="Endo H."/>
            <person name="Kuwata A."/>
            <person name="Ogata H."/>
        </authorList>
    </citation>
    <scope>NUCLEOTIDE SEQUENCE [LARGE SCALE GENOMIC DNA]</scope>
</reference>
<evidence type="ECO:0000313" key="13">
    <source>
        <dbReference type="EMBL" id="GMI30538.1"/>
    </source>
</evidence>
<dbReference type="OrthoDB" id="194469at2759"/>
<comment type="subcellular location">
    <subcellularLocation>
        <location evidence="1">Membrane</location>
        <topology evidence="1">Multi-pass membrane protein</topology>
    </subcellularLocation>
</comment>
<evidence type="ECO:0000256" key="4">
    <source>
        <dbReference type="ARBA" id="ARBA00023040"/>
    </source>
</evidence>
<comment type="caution">
    <text evidence="13">The sequence shown here is derived from an EMBL/GenBank/DDBJ whole genome shotgun (WGS) entry which is preliminary data.</text>
</comment>
<keyword evidence="8" id="KW-0807">Transducer</keyword>
<dbReference type="PANTHER" id="PTHR10519:SF20">
    <property type="entry name" value="G-PROTEIN COUPLED RECEPTOR 156-RELATED"/>
    <property type="match status" value="1"/>
</dbReference>
<evidence type="ECO:0000256" key="5">
    <source>
        <dbReference type="ARBA" id="ARBA00023136"/>
    </source>
</evidence>
<evidence type="ECO:0000256" key="7">
    <source>
        <dbReference type="ARBA" id="ARBA00023180"/>
    </source>
</evidence>
<evidence type="ECO:0000256" key="2">
    <source>
        <dbReference type="ARBA" id="ARBA00022692"/>
    </source>
</evidence>
<evidence type="ECO:0000256" key="3">
    <source>
        <dbReference type="ARBA" id="ARBA00022989"/>
    </source>
</evidence>
<dbReference type="InterPro" id="IPR017978">
    <property type="entry name" value="GPCR_3_C"/>
</dbReference>
<keyword evidence="2 10" id="KW-0812">Transmembrane</keyword>
<accession>A0A9W7L523</accession>
<dbReference type="GO" id="GO:0038039">
    <property type="term" value="C:G protein-coupled receptor heterodimeric complex"/>
    <property type="evidence" value="ECO:0007669"/>
    <property type="project" value="TreeGrafter"/>
</dbReference>
<feature type="transmembrane region" description="Helical" evidence="10">
    <location>
        <begin position="637"/>
        <end position="657"/>
    </location>
</feature>
<feature type="compositionally biased region" description="Polar residues" evidence="9">
    <location>
        <begin position="737"/>
        <end position="749"/>
    </location>
</feature>